<feature type="chain" id="PRO_5045451473" description="Outer membrane protein beta-barrel domain-containing protein" evidence="1">
    <location>
        <begin position="23"/>
        <end position="268"/>
    </location>
</feature>
<organism evidence="2 3">
    <name type="scientific">Arcicella aquatica</name>
    <dbReference type="NCBI Taxonomy" id="217141"/>
    <lineage>
        <taxon>Bacteria</taxon>
        <taxon>Pseudomonadati</taxon>
        <taxon>Bacteroidota</taxon>
        <taxon>Cytophagia</taxon>
        <taxon>Cytophagales</taxon>
        <taxon>Flectobacillaceae</taxon>
        <taxon>Arcicella</taxon>
    </lineage>
</organism>
<feature type="signal peptide" evidence="1">
    <location>
        <begin position="1"/>
        <end position="22"/>
    </location>
</feature>
<evidence type="ECO:0000313" key="2">
    <source>
        <dbReference type="EMBL" id="MEA5258789.1"/>
    </source>
</evidence>
<accession>A0ABU5QPY0</accession>
<dbReference type="EMBL" id="JAYFUL010000020">
    <property type="protein sequence ID" value="MEA5258789.1"/>
    <property type="molecule type" value="Genomic_DNA"/>
</dbReference>
<proteinExistence type="predicted"/>
<evidence type="ECO:0000313" key="3">
    <source>
        <dbReference type="Proteomes" id="UP001304671"/>
    </source>
</evidence>
<name>A0ABU5QPY0_9BACT</name>
<keyword evidence="3" id="KW-1185">Reference proteome</keyword>
<reference evidence="2 3" key="1">
    <citation type="submission" date="2023-12" db="EMBL/GenBank/DDBJ databases">
        <title>Novel species of the genus Arcicella isolated from rivers.</title>
        <authorList>
            <person name="Lu H."/>
        </authorList>
    </citation>
    <scope>NUCLEOTIDE SEQUENCE [LARGE SCALE GENOMIC DNA]</scope>
    <source>
        <strain evidence="2 3">LMG 21963</strain>
    </source>
</reference>
<sequence>MKSFFRIIILCFILSFSNGFQNHCFSQINIFLRTVKGNIDNEVFPTYPSWYINDHLITTFVPYANSAVTRNDFAFGVQVPIVKKWKLSIQAEMEMQKKEFQKQVVTSNVINLPNGGVEYQDVFEDIFFKVKYSATQFPILLKKEIKVIPKLNLSILAGMSIGYNMTNIDYITLYNQGKETTDYIRTTNGFQVLYYEMKNGITNELEYYDNNSSKKTFIAGLGVSYELFNFKLGIEYRYTTHNILVDHTQPYHSANFILGYNLFNTKNK</sequence>
<dbReference type="RefSeq" id="WP_323250120.1">
    <property type="nucleotide sequence ID" value="NZ_JAYFUL010000020.1"/>
</dbReference>
<protein>
    <recommendedName>
        <fullName evidence="4">Outer membrane protein beta-barrel domain-containing protein</fullName>
    </recommendedName>
</protein>
<gene>
    <name evidence="2" type="ORF">VB264_13415</name>
</gene>
<comment type="caution">
    <text evidence="2">The sequence shown here is derived from an EMBL/GenBank/DDBJ whole genome shotgun (WGS) entry which is preliminary data.</text>
</comment>
<evidence type="ECO:0008006" key="4">
    <source>
        <dbReference type="Google" id="ProtNLM"/>
    </source>
</evidence>
<keyword evidence="1" id="KW-0732">Signal</keyword>
<evidence type="ECO:0000256" key="1">
    <source>
        <dbReference type="SAM" id="SignalP"/>
    </source>
</evidence>
<dbReference type="Proteomes" id="UP001304671">
    <property type="component" value="Unassembled WGS sequence"/>
</dbReference>